<keyword evidence="1" id="KW-1133">Transmembrane helix</keyword>
<feature type="transmembrane region" description="Helical" evidence="1">
    <location>
        <begin position="150"/>
        <end position="170"/>
    </location>
</feature>
<evidence type="ECO:0000313" key="3">
    <source>
        <dbReference type="EMBL" id="GGC73642.1"/>
    </source>
</evidence>
<feature type="transmembrane region" description="Helical" evidence="1">
    <location>
        <begin position="88"/>
        <end position="106"/>
    </location>
</feature>
<dbReference type="EMBL" id="BMJH01000003">
    <property type="protein sequence ID" value="GGC73642.1"/>
    <property type="molecule type" value="Genomic_DNA"/>
</dbReference>
<proteinExistence type="predicted"/>
<dbReference type="AlphaFoldDB" id="A0A916XHH1"/>
<reference evidence="3" key="1">
    <citation type="journal article" date="2014" name="Int. J. Syst. Evol. Microbiol.">
        <title>Complete genome sequence of Corynebacterium casei LMG S-19264T (=DSM 44701T), isolated from a smear-ripened cheese.</title>
        <authorList>
            <consortium name="US DOE Joint Genome Institute (JGI-PGF)"/>
            <person name="Walter F."/>
            <person name="Albersmeier A."/>
            <person name="Kalinowski J."/>
            <person name="Ruckert C."/>
        </authorList>
    </citation>
    <scope>NUCLEOTIDE SEQUENCE</scope>
    <source>
        <strain evidence="3">CGMCC 1.15478</strain>
    </source>
</reference>
<evidence type="ECO:0000259" key="2">
    <source>
        <dbReference type="Pfam" id="PF13559"/>
    </source>
</evidence>
<gene>
    <name evidence="3" type="ORF">GCM10011410_28490</name>
</gene>
<dbReference type="InterPro" id="IPR025403">
    <property type="entry name" value="TgpA-like_C"/>
</dbReference>
<feature type="transmembrane region" description="Helical" evidence="1">
    <location>
        <begin position="35"/>
        <end position="57"/>
    </location>
</feature>
<dbReference type="RefSeq" id="WP_188676338.1">
    <property type="nucleotide sequence ID" value="NZ_BMJH01000003.1"/>
</dbReference>
<evidence type="ECO:0000313" key="4">
    <source>
        <dbReference type="Proteomes" id="UP000641514"/>
    </source>
</evidence>
<protein>
    <recommendedName>
        <fullName evidence="2">Protein-glutamine gamma-glutamyltransferase-like C-terminal domain-containing protein</fullName>
    </recommendedName>
</protein>
<name>A0A916XHH1_9ACTN</name>
<dbReference type="Proteomes" id="UP000641514">
    <property type="component" value="Unassembled WGS sequence"/>
</dbReference>
<keyword evidence="1" id="KW-0812">Transmembrane</keyword>
<accession>A0A916XHH1</accession>
<keyword evidence="4" id="KW-1185">Reference proteome</keyword>
<comment type="caution">
    <text evidence="3">The sequence shown here is derived from an EMBL/GenBank/DDBJ whole genome shotgun (WGS) entry which is preliminary data.</text>
</comment>
<organism evidence="3 4">
    <name type="scientific">Hoyosella rhizosphaerae</name>
    <dbReference type="NCBI Taxonomy" id="1755582"/>
    <lineage>
        <taxon>Bacteria</taxon>
        <taxon>Bacillati</taxon>
        <taxon>Actinomycetota</taxon>
        <taxon>Actinomycetes</taxon>
        <taxon>Mycobacteriales</taxon>
        <taxon>Hoyosellaceae</taxon>
        <taxon>Hoyosella</taxon>
    </lineage>
</organism>
<reference evidence="3" key="2">
    <citation type="submission" date="2020-09" db="EMBL/GenBank/DDBJ databases">
        <authorList>
            <person name="Sun Q."/>
            <person name="Zhou Y."/>
        </authorList>
    </citation>
    <scope>NUCLEOTIDE SEQUENCE</scope>
    <source>
        <strain evidence="3">CGMCC 1.15478</strain>
    </source>
</reference>
<dbReference type="Pfam" id="PF13559">
    <property type="entry name" value="DUF4129"/>
    <property type="match status" value="1"/>
</dbReference>
<feature type="domain" description="Protein-glutamine gamma-glutamyltransferase-like C-terminal" evidence="2">
    <location>
        <begin position="226"/>
        <end position="296"/>
    </location>
</feature>
<keyword evidence="1" id="KW-0472">Membrane</keyword>
<evidence type="ECO:0000256" key="1">
    <source>
        <dbReference type="SAM" id="Phobius"/>
    </source>
</evidence>
<sequence>MAHVATVGALTWALVYALRHEPLTGEPLLPDSWTVALLVIVMGGAIAITGLAVFFLWRHPRTRVIRTSGPTMMRFVGAQRRSGKRWRLIAWIAVAAVLIAAILLILQQRDDTIVRVPPPSTENGHTTAEPITEQPVTVTDPDEEANFGPFFLIALVLLVGLLVLGTFLAMRNPRRVLGGESWMEPSTTIPAQRTSTEVSPLEMAAQRGLAAITDDHTNPRDAIIACYAEMEQALTEAEGASPLDSDTPSEVLGRAVSHGYVHKNSADALVQLFAEARFSKHTMTHDQQRSAADLLRNMLADVRRTPSVASR</sequence>